<dbReference type="OrthoDB" id="3934549at2759"/>
<protein>
    <recommendedName>
        <fullName evidence="8">Rhodopsin domain-containing protein</fullName>
    </recommendedName>
</protein>
<evidence type="ECO:0000313" key="11">
    <source>
        <dbReference type="RefSeq" id="XP_033536244.1"/>
    </source>
</evidence>
<gene>
    <name evidence="9 11" type="ORF">P152DRAFT_456888</name>
</gene>
<dbReference type="RefSeq" id="XP_033536244.1">
    <property type="nucleotide sequence ID" value="XM_033679109.1"/>
</dbReference>
<evidence type="ECO:0000256" key="2">
    <source>
        <dbReference type="ARBA" id="ARBA00022692"/>
    </source>
</evidence>
<evidence type="ECO:0000256" key="3">
    <source>
        <dbReference type="ARBA" id="ARBA00022989"/>
    </source>
</evidence>
<dbReference type="Proteomes" id="UP000504638">
    <property type="component" value="Unplaced"/>
</dbReference>
<comment type="similarity">
    <text evidence="5">Belongs to the SAT4 family.</text>
</comment>
<dbReference type="EMBL" id="ML975153">
    <property type="protein sequence ID" value="KAF1814613.1"/>
    <property type="molecule type" value="Genomic_DNA"/>
</dbReference>
<evidence type="ECO:0000256" key="6">
    <source>
        <dbReference type="SAM" id="MobiDB-lite"/>
    </source>
</evidence>
<feature type="transmembrane region" description="Helical" evidence="7">
    <location>
        <begin position="191"/>
        <end position="213"/>
    </location>
</feature>
<reference evidence="11" key="2">
    <citation type="submission" date="2020-04" db="EMBL/GenBank/DDBJ databases">
        <authorList>
            <consortium name="NCBI Genome Project"/>
        </authorList>
    </citation>
    <scope>NUCLEOTIDE SEQUENCE</scope>
    <source>
        <strain evidence="11">CBS 781.70</strain>
    </source>
</reference>
<feature type="domain" description="Rhodopsin" evidence="8">
    <location>
        <begin position="48"/>
        <end position="287"/>
    </location>
</feature>
<accession>A0A6G1G9B9</accession>
<dbReference type="GeneID" id="54419679"/>
<reference evidence="9 11" key="1">
    <citation type="submission" date="2020-01" db="EMBL/GenBank/DDBJ databases">
        <authorList>
            <consortium name="DOE Joint Genome Institute"/>
            <person name="Haridas S."/>
            <person name="Albert R."/>
            <person name="Binder M."/>
            <person name="Bloem J."/>
            <person name="Labutti K."/>
            <person name="Salamov A."/>
            <person name="Andreopoulos B."/>
            <person name="Baker S.E."/>
            <person name="Barry K."/>
            <person name="Bills G."/>
            <person name="Bluhm B.H."/>
            <person name="Cannon C."/>
            <person name="Castanera R."/>
            <person name="Culley D.E."/>
            <person name="Daum C."/>
            <person name="Ezra D."/>
            <person name="Gonzalez J.B."/>
            <person name="Henrissat B."/>
            <person name="Kuo A."/>
            <person name="Liang C."/>
            <person name="Lipzen A."/>
            <person name="Lutzoni F."/>
            <person name="Magnuson J."/>
            <person name="Mondo S."/>
            <person name="Nolan M."/>
            <person name="Ohm R."/>
            <person name="Pangilinan J."/>
            <person name="Park H.-J."/>
            <person name="Ramirez L."/>
            <person name="Alfaro M."/>
            <person name="Sun H."/>
            <person name="Tritt A."/>
            <person name="Yoshinaga Y."/>
            <person name="Zwiers L.-H."/>
            <person name="Turgeon B.G."/>
            <person name="Goodwin S.B."/>
            <person name="Spatafora J.W."/>
            <person name="Crous P.W."/>
            <person name="Grigoriev I.V."/>
        </authorList>
    </citation>
    <scope>NUCLEOTIDE SEQUENCE</scope>
    <source>
        <strain evidence="9 11">CBS 781.70</strain>
    </source>
</reference>
<feature type="transmembrane region" description="Helical" evidence="7">
    <location>
        <begin position="142"/>
        <end position="162"/>
    </location>
</feature>
<comment type="subcellular location">
    <subcellularLocation>
        <location evidence="1">Membrane</location>
        <topology evidence="1">Multi-pass membrane protein</topology>
    </subcellularLocation>
</comment>
<feature type="transmembrane region" description="Helical" evidence="7">
    <location>
        <begin position="30"/>
        <end position="51"/>
    </location>
</feature>
<feature type="region of interest" description="Disordered" evidence="6">
    <location>
        <begin position="1"/>
        <end position="24"/>
    </location>
</feature>
<keyword evidence="4 7" id="KW-0472">Membrane</keyword>
<feature type="transmembrane region" description="Helical" evidence="7">
    <location>
        <begin position="63"/>
        <end position="86"/>
    </location>
</feature>
<name>A0A6G1G9B9_9PEZI</name>
<evidence type="ECO:0000313" key="9">
    <source>
        <dbReference type="EMBL" id="KAF1814613.1"/>
    </source>
</evidence>
<dbReference type="Pfam" id="PF20684">
    <property type="entry name" value="Fung_rhodopsin"/>
    <property type="match status" value="1"/>
</dbReference>
<evidence type="ECO:0000256" key="4">
    <source>
        <dbReference type="ARBA" id="ARBA00023136"/>
    </source>
</evidence>
<evidence type="ECO:0000256" key="5">
    <source>
        <dbReference type="ARBA" id="ARBA00038359"/>
    </source>
</evidence>
<keyword evidence="2 7" id="KW-0812">Transmembrane</keyword>
<keyword evidence="3 7" id="KW-1133">Transmembrane helix</keyword>
<feature type="transmembrane region" description="Helical" evidence="7">
    <location>
        <begin position="225"/>
        <end position="250"/>
    </location>
</feature>
<dbReference type="GO" id="GO:0016020">
    <property type="term" value="C:membrane"/>
    <property type="evidence" value="ECO:0007669"/>
    <property type="project" value="UniProtKB-SubCell"/>
</dbReference>
<dbReference type="InterPro" id="IPR049326">
    <property type="entry name" value="Rhodopsin_dom_fungi"/>
</dbReference>
<dbReference type="InterPro" id="IPR052337">
    <property type="entry name" value="SAT4-like"/>
</dbReference>
<sequence>MSVLFEGSGAPPPGDTHSNESRPTLIGPKVVASTTTMLALALTVYSTRIYARWRSYQKLGLDDFTISIAMALATAGYGILLRLYTLLDGLHVSQLELKEIMMILKLSFMISPLWVWTVAMVKISILFMLLRIKQTPKWKWGVGGLIILITLTTIAIMVTQLVQCNPISANWNPMLQQTNCWTPERVLHVNYGVSSLFVLTDFICALLPLAFIWKINRPLREKVVLALLLGLGLIAGVCGVVKLAMLRLVLNSHDPTFDSADLSIWAFAEMFVGIIAACIPCLKSLMEKAYRALGGSITRSATKGQSEYFHGTRSGVHDGSLTYNMQTLRSSKQIQVDRKVTILHSQSSDDDVPFAYATVTAERRSTPQDV</sequence>
<proteinExistence type="inferred from homology"/>
<dbReference type="PANTHER" id="PTHR33048:SF129">
    <property type="entry name" value="INTEGRAL MEMBRANE PROTEIN-RELATED"/>
    <property type="match status" value="1"/>
</dbReference>
<evidence type="ECO:0000259" key="8">
    <source>
        <dbReference type="Pfam" id="PF20684"/>
    </source>
</evidence>
<evidence type="ECO:0000256" key="7">
    <source>
        <dbReference type="SAM" id="Phobius"/>
    </source>
</evidence>
<dbReference type="AlphaFoldDB" id="A0A6G1G9B9"/>
<organism evidence="9">
    <name type="scientific">Eremomyces bilateralis CBS 781.70</name>
    <dbReference type="NCBI Taxonomy" id="1392243"/>
    <lineage>
        <taxon>Eukaryota</taxon>
        <taxon>Fungi</taxon>
        <taxon>Dikarya</taxon>
        <taxon>Ascomycota</taxon>
        <taxon>Pezizomycotina</taxon>
        <taxon>Dothideomycetes</taxon>
        <taxon>Dothideomycetes incertae sedis</taxon>
        <taxon>Eremomycetales</taxon>
        <taxon>Eremomycetaceae</taxon>
        <taxon>Eremomyces</taxon>
    </lineage>
</organism>
<evidence type="ECO:0000256" key="1">
    <source>
        <dbReference type="ARBA" id="ARBA00004141"/>
    </source>
</evidence>
<feature type="transmembrane region" description="Helical" evidence="7">
    <location>
        <begin position="106"/>
        <end position="130"/>
    </location>
</feature>
<keyword evidence="10" id="KW-1185">Reference proteome</keyword>
<dbReference type="PANTHER" id="PTHR33048">
    <property type="entry name" value="PTH11-LIKE INTEGRAL MEMBRANE PROTEIN (AFU_ORTHOLOGUE AFUA_5G11245)"/>
    <property type="match status" value="1"/>
</dbReference>
<reference evidence="11" key="3">
    <citation type="submission" date="2025-04" db="UniProtKB">
        <authorList>
            <consortium name="RefSeq"/>
        </authorList>
    </citation>
    <scope>IDENTIFICATION</scope>
    <source>
        <strain evidence="11">CBS 781.70</strain>
    </source>
</reference>
<evidence type="ECO:0000313" key="10">
    <source>
        <dbReference type="Proteomes" id="UP000504638"/>
    </source>
</evidence>
<feature type="transmembrane region" description="Helical" evidence="7">
    <location>
        <begin position="262"/>
        <end position="282"/>
    </location>
</feature>